<keyword evidence="1" id="KW-0732">Signal</keyword>
<name>A0A1J5E7W4_9BACT</name>
<feature type="signal peptide" evidence="1">
    <location>
        <begin position="1"/>
        <end position="24"/>
    </location>
</feature>
<comment type="caution">
    <text evidence="2">The sequence shown here is derived from an EMBL/GenBank/DDBJ whole genome shotgun (WGS) entry which is preliminary data.</text>
</comment>
<evidence type="ECO:0000313" key="2">
    <source>
        <dbReference type="EMBL" id="OIP43747.1"/>
    </source>
</evidence>
<feature type="chain" id="PRO_5009634270" description="DUF4258 domain-containing protein" evidence="1">
    <location>
        <begin position="25"/>
        <end position="114"/>
    </location>
</feature>
<protein>
    <recommendedName>
        <fullName evidence="4">DUF4258 domain-containing protein</fullName>
    </recommendedName>
</protein>
<evidence type="ECO:0000313" key="3">
    <source>
        <dbReference type="Proteomes" id="UP000183085"/>
    </source>
</evidence>
<dbReference type="Proteomes" id="UP000183085">
    <property type="component" value="Unassembled WGS sequence"/>
</dbReference>
<proteinExistence type="predicted"/>
<dbReference type="STRING" id="1817895.AUJ95_00170"/>
<sequence>MKTCHRIVLFFLILCLLIPTSCSLEDAKVIIVAKRNAVNAAREHPDAKSARVIAVKRIKKSTDAQKFLKNKGWYYPVGRVHPGDIMVVVKVCFRGEFFGSIVVYVCDAGGRVRR</sequence>
<evidence type="ECO:0008006" key="4">
    <source>
        <dbReference type="Google" id="ProtNLM"/>
    </source>
</evidence>
<organism evidence="2 3">
    <name type="scientific">Candidatus Desantisbacteria bacterium CG2_30_40_21</name>
    <dbReference type="NCBI Taxonomy" id="1817895"/>
    <lineage>
        <taxon>Bacteria</taxon>
        <taxon>Candidatus Desantisiibacteriota</taxon>
    </lineage>
</organism>
<accession>A0A1J5E7W4</accession>
<evidence type="ECO:0000256" key="1">
    <source>
        <dbReference type="SAM" id="SignalP"/>
    </source>
</evidence>
<dbReference type="EMBL" id="MNYI01000006">
    <property type="protein sequence ID" value="OIP43747.1"/>
    <property type="molecule type" value="Genomic_DNA"/>
</dbReference>
<reference evidence="2 3" key="1">
    <citation type="journal article" date="2016" name="Environ. Microbiol.">
        <title>Genomic resolution of a cold subsurface aquifer community provides metabolic insights for novel microbes adapted to high CO concentrations.</title>
        <authorList>
            <person name="Probst A.J."/>
            <person name="Castelle C.J."/>
            <person name="Singh A."/>
            <person name="Brown C.T."/>
            <person name="Anantharaman K."/>
            <person name="Sharon I."/>
            <person name="Hug L.A."/>
            <person name="Burstein D."/>
            <person name="Emerson J.B."/>
            <person name="Thomas B.C."/>
            <person name="Banfield J.F."/>
        </authorList>
    </citation>
    <scope>NUCLEOTIDE SEQUENCE [LARGE SCALE GENOMIC DNA]</scope>
    <source>
        <strain evidence="2">CG2_30_40_21</strain>
    </source>
</reference>
<dbReference type="AlphaFoldDB" id="A0A1J5E7W4"/>
<gene>
    <name evidence="2" type="ORF">AUJ95_00170</name>
</gene>